<proteinExistence type="predicted"/>
<evidence type="ECO:0000256" key="1">
    <source>
        <dbReference type="ARBA" id="ARBA00022833"/>
    </source>
</evidence>
<dbReference type="Pfam" id="PF02585">
    <property type="entry name" value="PIG-L"/>
    <property type="match status" value="1"/>
</dbReference>
<dbReference type="InterPro" id="IPR008715">
    <property type="entry name" value="SAM-MeTfrase_NodS-like"/>
</dbReference>
<dbReference type="Pfam" id="PF05401">
    <property type="entry name" value="NodS"/>
    <property type="match status" value="1"/>
</dbReference>
<dbReference type="KEGG" id="mcoo:MCOO_32750"/>
<dbReference type="GO" id="GO:0008757">
    <property type="term" value="F:S-adenosylmethionine-dependent methyltransferase activity"/>
    <property type="evidence" value="ECO:0007669"/>
    <property type="project" value="InterPro"/>
</dbReference>
<dbReference type="EMBL" id="AP022569">
    <property type="protein sequence ID" value="BBX47260.1"/>
    <property type="molecule type" value="Genomic_DNA"/>
</dbReference>
<dbReference type="Gene3D" id="3.40.50.10320">
    <property type="entry name" value="LmbE-like"/>
    <property type="match status" value="1"/>
</dbReference>
<dbReference type="GO" id="GO:0016137">
    <property type="term" value="P:glycoside metabolic process"/>
    <property type="evidence" value="ECO:0007669"/>
    <property type="project" value="UniProtKB-ARBA"/>
</dbReference>
<dbReference type="PANTHER" id="PTHR12993:SF29">
    <property type="entry name" value="BLR3841 PROTEIN"/>
    <property type="match status" value="1"/>
</dbReference>
<keyword evidence="4" id="KW-1185">Reference proteome</keyword>
<evidence type="ECO:0000256" key="2">
    <source>
        <dbReference type="SAM" id="MobiDB-lite"/>
    </source>
</evidence>
<dbReference type="InterPro" id="IPR003737">
    <property type="entry name" value="GlcNAc_PI_deacetylase-related"/>
</dbReference>
<protein>
    <submittedName>
        <fullName evidence="3">Uncharacterized protein</fullName>
    </submittedName>
</protein>
<dbReference type="RefSeq" id="WP_163777737.1">
    <property type="nucleotide sequence ID" value="NZ_AP022569.1"/>
</dbReference>
<dbReference type="SUPFAM" id="SSF102588">
    <property type="entry name" value="LmbE-like"/>
    <property type="match status" value="1"/>
</dbReference>
<dbReference type="AlphaFoldDB" id="A0A7I7KYW3"/>
<dbReference type="Gene3D" id="3.40.50.150">
    <property type="entry name" value="Vaccinia Virus protein VP39"/>
    <property type="match status" value="1"/>
</dbReference>
<keyword evidence="1" id="KW-0862">Zinc</keyword>
<sequence length="474" mass="51743">MPPAHDSDLTVAARADTRTDSASIARPFSHREDGTDESTWLLDARWDTVARLGFDSLLEHYPHVLLLAPHPDDETLALGATLADLTDKAETVTVVVATYGGSGSGSTERRVEGEQALAALGSHIKTIWWNLPDGLLRNAIDEMVDRLVELVDAKTLLFAPVECDGHADHEAVAAAAEAAAREREAALLYYPVWLWHWATPDDIEWPRVRTIAPSLQALKSKAAALDCYTSQLTAPDGYPIIGPALRDRARRVIETVLVPVPHDLAARAEGHIAAVRSRAQIAAPFDTMLDHGVTDPWRLDESEYEKRRLAITLACLGRTRYSSALEIGCSTGQLSALLRDRVSDVVGLDASEMALDVARERTSAVRWVLGAAPIDIPDADFDLIVLSEVAYFLDGPELLATLRGVRRRLRPHGEILIANWSAPTENIPLDGPTVNAQAAAIFDLPLRARYHDVDLTIQVWGEPVSVYREGADSA</sequence>
<dbReference type="GO" id="GO:0009312">
    <property type="term" value="P:oligosaccharide biosynthetic process"/>
    <property type="evidence" value="ECO:0007669"/>
    <property type="project" value="InterPro"/>
</dbReference>
<dbReference type="InterPro" id="IPR024078">
    <property type="entry name" value="LmbE-like_dom_sf"/>
</dbReference>
<dbReference type="CDD" id="cd02440">
    <property type="entry name" value="AdoMet_MTases"/>
    <property type="match status" value="1"/>
</dbReference>
<organism evidence="3 4">
    <name type="scientific">Mycobacterium cookii</name>
    <dbReference type="NCBI Taxonomy" id="1775"/>
    <lineage>
        <taxon>Bacteria</taxon>
        <taxon>Bacillati</taxon>
        <taxon>Actinomycetota</taxon>
        <taxon>Actinomycetes</taxon>
        <taxon>Mycobacteriales</taxon>
        <taxon>Mycobacteriaceae</taxon>
        <taxon>Mycobacterium</taxon>
    </lineage>
</organism>
<accession>A0A7I7KYW3</accession>
<evidence type="ECO:0000313" key="4">
    <source>
        <dbReference type="Proteomes" id="UP000465866"/>
    </source>
</evidence>
<name>A0A7I7KYW3_9MYCO</name>
<gene>
    <name evidence="3" type="ORF">MCOO_32750</name>
</gene>
<dbReference type="SUPFAM" id="SSF53335">
    <property type="entry name" value="S-adenosyl-L-methionine-dependent methyltransferases"/>
    <property type="match status" value="1"/>
</dbReference>
<reference evidence="3 4" key="1">
    <citation type="journal article" date="2019" name="Emerg. Microbes Infect.">
        <title>Comprehensive subspecies identification of 175 nontuberculous mycobacteria species based on 7547 genomic profiles.</title>
        <authorList>
            <person name="Matsumoto Y."/>
            <person name="Kinjo T."/>
            <person name="Motooka D."/>
            <person name="Nabeya D."/>
            <person name="Jung N."/>
            <person name="Uechi K."/>
            <person name="Horii T."/>
            <person name="Iida T."/>
            <person name="Fujita J."/>
            <person name="Nakamura S."/>
        </authorList>
    </citation>
    <scope>NUCLEOTIDE SEQUENCE [LARGE SCALE GENOMIC DNA]</scope>
    <source>
        <strain evidence="3 4">JCM 12404</strain>
    </source>
</reference>
<dbReference type="Proteomes" id="UP000465866">
    <property type="component" value="Chromosome"/>
</dbReference>
<dbReference type="GO" id="GO:0016811">
    <property type="term" value="F:hydrolase activity, acting on carbon-nitrogen (but not peptide) bonds, in linear amides"/>
    <property type="evidence" value="ECO:0007669"/>
    <property type="project" value="TreeGrafter"/>
</dbReference>
<evidence type="ECO:0000313" key="3">
    <source>
        <dbReference type="EMBL" id="BBX47260.1"/>
    </source>
</evidence>
<dbReference type="PANTHER" id="PTHR12993">
    <property type="entry name" value="N-ACETYLGLUCOSAMINYL-PHOSPHATIDYLINOSITOL DE-N-ACETYLASE-RELATED"/>
    <property type="match status" value="1"/>
</dbReference>
<dbReference type="InterPro" id="IPR029063">
    <property type="entry name" value="SAM-dependent_MTases_sf"/>
</dbReference>
<feature type="region of interest" description="Disordered" evidence="2">
    <location>
        <begin position="1"/>
        <end position="34"/>
    </location>
</feature>